<dbReference type="Proteomes" id="UP000025947">
    <property type="component" value="Unassembled WGS sequence"/>
</dbReference>
<dbReference type="SUPFAM" id="SSF51905">
    <property type="entry name" value="FAD/NAD(P)-binding domain"/>
    <property type="match status" value="1"/>
</dbReference>
<dbReference type="AlphaFoldDB" id="A0A051U4G6"/>
<dbReference type="HOGENOM" id="CLU_009629_3_1_11"/>
<keyword evidence="12" id="KW-0963">Cytoplasm</keyword>
<evidence type="ECO:0000256" key="7">
    <source>
        <dbReference type="ARBA" id="ARBA00019046"/>
    </source>
</evidence>
<comment type="similarity">
    <text evidence="5 12">Belongs to the protoporphyrinogen/coproporphyrinogen oxidase family. Coproporphyrinogen III oxidase subfamily.</text>
</comment>
<dbReference type="EC" id="1.3.3.15" evidence="6 12"/>
<name>A0A051U4G6_9MYCO</name>
<dbReference type="NCBIfam" id="TIGR00562">
    <property type="entry name" value="proto_IX_ox"/>
    <property type="match status" value="1"/>
</dbReference>
<evidence type="ECO:0000256" key="12">
    <source>
        <dbReference type="RuleBase" id="RU364052"/>
    </source>
</evidence>
<dbReference type="Gene3D" id="3.50.50.60">
    <property type="entry name" value="FAD/NAD(P)-binding domain"/>
    <property type="match status" value="1"/>
</dbReference>
<keyword evidence="9 12" id="KW-0274">FAD</keyword>
<keyword evidence="11 12" id="KW-0350">Heme biosynthesis</keyword>
<dbReference type="InterPro" id="IPR036188">
    <property type="entry name" value="FAD/NAD-bd_sf"/>
</dbReference>
<dbReference type="GO" id="GO:0004729">
    <property type="term" value="F:oxygen-dependent protoporphyrinogen oxidase activity"/>
    <property type="evidence" value="ECO:0007669"/>
    <property type="project" value="UniProtKB-UniRule"/>
</dbReference>
<evidence type="ECO:0000256" key="6">
    <source>
        <dbReference type="ARBA" id="ARBA00012402"/>
    </source>
</evidence>
<dbReference type="GO" id="GO:0005737">
    <property type="term" value="C:cytoplasm"/>
    <property type="evidence" value="ECO:0007669"/>
    <property type="project" value="UniProtKB-SubCell"/>
</dbReference>
<feature type="domain" description="Amine oxidase" evidence="13">
    <location>
        <begin position="13"/>
        <end position="446"/>
    </location>
</feature>
<evidence type="ECO:0000256" key="4">
    <source>
        <dbReference type="ARBA" id="ARBA00004744"/>
    </source>
</evidence>
<evidence type="ECO:0000256" key="9">
    <source>
        <dbReference type="ARBA" id="ARBA00022827"/>
    </source>
</evidence>
<dbReference type="UniPathway" id="UPA00252"/>
<protein>
    <recommendedName>
        <fullName evidence="7 12">Coproporphyrinogen III oxidase</fullName>
        <ecNumber evidence="6 12">1.3.3.15</ecNumber>
    </recommendedName>
</protein>
<comment type="catalytic activity">
    <reaction evidence="1">
        <text>coproporphyrinogen III + 3 O2 = coproporphyrin III + 3 H2O2</text>
        <dbReference type="Rhea" id="RHEA:43436"/>
        <dbReference type="ChEBI" id="CHEBI:15379"/>
        <dbReference type="ChEBI" id="CHEBI:16240"/>
        <dbReference type="ChEBI" id="CHEBI:57309"/>
        <dbReference type="ChEBI" id="CHEBI:131725"/>
        <dbReference type="EC" id="1.3.3.15"/>
    </reaction>
    <physiologicalReaction direction="left-to-right" evidence="1">
        <dbReference type="Rhea" id="RHEA:43437"/>
    </physiologicalReaction>
</comment>
<keyword evidence="10 12" id="KW-0560">Oxidoreductase</keyword>
<dbReference type="InterPro" id="IPR002937">
    <property type="entry name" value="Amino_oxidase"/>
</dbReference>
<dbReference type="PANTHER" id="PTHR42923">
    <property type="entry name" value="PROTOPORPHYRINOGEN OXIDASE"/>
    <property type="match status" value="1"/>
</dbReference>
<dbReference type="EMBL" id="JLXW01000006">
    <property type="protein sequence ID" value="KBZ63486.1"/>
    <property type="molecule type" value="Genomic_DNA"/>
</dbReference>
<comment type="cofactor">
    <cofactor evidence="2 12">
        <name>FAD</name>
        <dbReference type="ChEBI" id="CHEBI:57692"/>
    </cofactor>
</comment>
<proteinExistence type="inferred from homology"/>
<dbReference type="InterPro" id="IPR004572">
    <property type="entry name" value="Protoporphyrinogen_oxidase"/>
</dbReference>
<dbReference type="NCBIfam" id="NF008841">
    <property type="entry name" value="PRK11883.1-1"/>
    <property type="match status" value="1"/>
</dbReference>
<reference evidence="14 15" key="1">
    <citation type="submission" date="2014-04" db="EMBL/GenBank/DDBJ databases">
        <title>The Genome Sequence of Mycobacterium tuberculosis TKK-01-0051.</title>
        <authorList>
            <consortium name="The Broad Institute Genomics Platform"/>
            <consortium name="The Broad Institute Genome Sequencing Center for Infectious Disease"/>
            <person name="Earl A.M."/>
            <person name="Cohen K."/>
            <person name="Pym A."/>
            <person name="Bishai W."/>
            <person name="Maharaj K."/>
            <person name="Desjardins C."/>
            <person name="Abeel T."/>
            <person name="Young S."/>
            <person name="Zeng Q."/>
            <person name="Gargeya S."/>
            <person name="Abouelleil A."/>
            <person name="Alvarado L."/>
            <person name="Chapman S.B."/>
            <person name="Gainer-Dewar J."/>
            <person name="Goldberg J."/>
            <person name="Griggs A."/>
            <person name="Gujja S."/>
            <person name="Hansen M."/>
            <person name="Howarth C."/>
            <person name="Imamovic A."/>
            <person name="Larimer J."/>
            <person name="Murphy C."/>
            <person name="Naylor J."/>
            <person name="Pearson M."/>
            <person name="Poon T.W."/>
            <person name="Priest M."/>
            <person name="Roberts A."/>
            <person name="Saif S."/>
            <person name="Shea T."/>
            <person name="Sykes S."/>
            <person name="Wortman J."/>
            <person name="Nusbaum C."/>
            <person name="Birren B."/>
        </authorList>
    </citation>
    <scope>NUCLEOTIDE SEQUENCE [LARGE SCALE GENOMIC DNA]</scope>
    <source>
        <strain evidence="14 15">TKK-01-0051</strain>
    </source>
</reference>
<keyword evidence="8 12" id="KW-0285">Flavoprotein</keyword>
<evidence type="ECO:0000256" key="1">
    <source>
        <dbReference type="ARBA" id="ARBA00001755"/>
    </source>
</evidence>
<dbReference type="Gene3D" id="1.10.3110.10">
    <property type="entry name" value="protoporphyrinogen ix oxidase, domain 3"/>
    <property type="match status" value="1"/>
</dbReference>
<dbReference type="Pfam" id="PF01593">
    <property type="entry name" value="Amino_oxidase"/>
    <property type="match status" value="1"/>
</dbReference>
<evidence type="ECO:0000259" key="13">
    <source>
        <dbReference type="Pfam" id="PF01593"/>
    </source>
</evidence>
<gene>
    <name evidence="14" type="ORF">K875_02192</name>
</gene>
<evidence type="ECO:0000256" key="11">
    <source>
        <dbReference type="ARBA" id="ARBA00023133"/>
    </source>
</evidence>
<dbReference type="RefSeq" id="WP_044485041.1">
    <property type="nucleotide sequence ID" value="NZ_KK328284.1"/>
</dbReference>
<comment type="function">
    <text evidence="3 12">Involved in coproporphyrin-dependent heme b biosynthesis. Catalyzes the oxidation of coproporphyrinogen III to coproporphyrin III.</text>
</comment>
<evidence type="ECO:0000256" key="3">
    <source>
        <dbReference type="ARBA" id="ARBA00002185"/>
    </source>
</evidence>
<dbReference type="GO" id="GO:0006783">
    <property type="term" value="P:heme biosynthetic process"/>
    <property type="evidence" value="ECO:0007669"/>
    <property type="project" value="UniProtKB-UniRule"/>
</dbReference>
<comment type="pathway">
    <text evidence="4 12">Porphyrin-containing compound metabolism; protoheme biosynthesis.</text>
</comment>
<evidence type="ECO:0000313" key="14">
    <source>
        <dbReference type="EMBL" id="KBZ63486.1"/>
    </source>
</evidence>
<keyword evidence="15" id="KW-1185">Reference proteome</keyword>
<sequence length="458" mass="46700">MSSPSYCVVGGGISGLTAAYRLRMSAGDDAAITLFDPGDRLGGVLRTEVVGGVPMDVGAEAFVLRRPELPALLGELNLSGRQRVSTGARPLIYSLRELRALPAGTVVGIPSSAASVAALVDGATVARIEAEPSRPLAWEPGGDPAVADLVGERFGEQVVARSVDPLLSGVYAGSSATIGLRAAAPTVAAALDRGATSLTDAVGRALPPATGAPVFGSLEGGYQVLIDELLARGRPRWVRAAVSRLERAGAGWTVVDDTGAGWAADAVILAVPAAQCGRLLAGIAPRSAAAAGRVTSASSAVMALAVPGDTAFPDCSGVLVATGERLRAKAITLSSRKWGARGDAQLLRLSFGRFGDRVAADTSDDELLTWALGDLATVFGLEIEPVDVRIQRWIDAMPQYGPGHADLVAEVRAGLPPTIAVAGSYLDGIGVPACVGAAGRAVERVIRAIGDLDAQVAR</sequence>
<comment type="caution">
    <text evidence="14">The sequence shown here is derived from an EMBL/GenBank/DDBJ whole genome shotgun (WGS) entry which is preliminary data.</text>
</comment>
<accession>A0A051U4G6</accession>
<evidence type="ECO:0000256" key="5">
    <source>
        <dbReference type="ARBA" id="ARBA00008310"/>
    </source>
</evidence>
<dbReference type="InterPro" id="IPR050464">
    <property type="entry name" value="Zeta_carotene_desat/Oxidored"/>
</dbReference>
<dbReference type="Gene3D" id="3.90.660.20">
    <property type="entry name" value="Protoporphyrinogen oxidase, mitochondrial, domain 2"/>
    <property type="match status" value="1"/>
</dbReference>
<comment type="subcellular location">
    <subcellularLocation>
        <location evidence="12">Cytoplasm</location>
    </subcellularLocation>
</comment>
<organism evidence="14 15">
    <name type="scientific">Mycobacterium [tuberculosis] TKK-01-0051</name>
    <dbReference type="NCBI Taxonomy" id="1324261"/>
    <lineage>
        <taxon>Bacteria</taxon>
        <taxon>Bacillati</taxon>
        <taxon>Actinomycetota</taxon>
        <taxon>Actinomycetes</taxon>
        <taxon>Mycobacteriales</taxon>
        <taxon>Mycobacteriaceae</taxon>
        <taxon>Mycobacterium</taxon>
        <taxon>Mycobacterium avium complex (MAC)</taxon>
    </lineage>
</organism>
<evidence type="ECO:0000256" key="10">
    <source>
        <dbReference type="ARBA" id="ARBA00023002"/>
    </source>
</evidence>
<dbReference type="SUPFAM" id="SSF54373">
    <property type="entry name" value="FAD-linked reductases, C-terminal domain"/>
    <property type="match status" value="1"/>
</dbReference>
<evidence type="ECO:0000313" key="15">
    <source>
        <dbReference type="Proteomes" id="UP000025947"/>
    </source>
</evidence>
<dbReference type="PATRIC" id="fig|1324261.3.peg.2213"/>
<evidence type="ECO:0000256" key="8">
    <source>
        <dbReference type="ARBA" id="ARBA00022630"/>
    </source>
</evidence>
<evidence type="ECO:0000256" key="2">
    <source>
        <dbReference type="ARBA" id="ARBA00001974"/>
    </source>
</evidence>
<dbReference type="PANTHER" id="PTHR42923:SF3">
    <property type="entry name" value="PROTOPORPHYRINOGEN OXIDASE"/>
    <property type="match status" value="1"/>
</dbReference>